<keyword evidence="8 11" id="KW-1133">Transmembrane helix</keyword>
<evidence type="ECO:0000256" key="10">
    <source>
        <dbReference type="SAM" id="MobiDB-lite"/>
    </source>
</evidence>
<evidence type="ECO:0000313" key="13">
    <source>
        <dbReference type="EMBL" id="ORZ14496.1"/>
    </source>
</evidence>
<dbReference type="InterPro" id="IPR023298">
    <property type="entry name" value="ATPase_P-typ_TM_dom_sf"/>
</dbReference>
<dbReference type="FunFam" id="3.40.50.1000:FF:000047">
    <property type="entry name" value="Sodium P-type ATPase"/>
    <property type="match status" value="1"/>
</dbReference>
<gene>
    <name evidence="13" type="ORF">BCR42DRAFT_417028</name>
</gene>
<keyword evidence="14" id="KW-1185">Reference proteome</keyword>
<evidence type="ECO:0000259" key="12">
    <source>
        <dbReference type="SMART" id="SM00831"/>
    </source>
</evidence>
<dbReference type="Pfam" id="PF00690">
    <property type="entry name" value="Cation_ATPase_N"/>
    <property type="match status" value="1"/>
</dbReference>
<dbReference type="Pfam" id="PF00122">
    <property type="entry name" value="E1-E2_ATPase"/>
    <property type="match status" value="1"/>
</dbReference>
<evidence type="ECO:0000256" key="4">
    <source>
        <dbReference type="ARBA" id="ARBA00022723"/>
    </source>
</evidence>
<dbReference type="AlphaFoldDB" id="A0A1X2IDA3"/>
<feature type="domain" description="Cation-transporting P-type ATPase N-terminal" evidence="12">
    <location>
        <begin position="90"/>
        <end position="164"/>
    </location>
</feature>
<dbReference type="InterPro" id="IPR001757">
    <property type="entry name" value="P_typ_ATPase"/>
</dbReference>
<dbReference type="SMART" id="SM00831">
    <property type="entry name" value="Cation_ATPase_N"/>
    <property type="match status" value="1"/>
</dbReference>
<evidence type="ECO:0000256" key="7">
    <source>
        <dbReference type="ARBA" id="ARBA00022967"/>
    </source>
</evidence>
<dbReference type="SUPFAM" id="SSF56784">
    <property type="entry name" value="HAD-like"/>
    <property type="match status" value="1"/>
</dbReference>
<dbReference type="InterPro" id="IPR059000">
    <property type="entry name" value="ATPase_P-type_domA"/>
</dbReference>
<dbReference type="SUPFAM" id="SSF81665">
    <property type="entry name" value="Calcium ATPase, transmembrane domain M"/>
    <property type="match status" value="1"/>
</dbReference>
<dbReference type="InterPro" id="IPR018303">
    <property type="entry name" value="ATPase_P-typ_P_site"/>
</dbReference>
<feature type="transmembrane region" description="Helical" evidence="11">
    <location>
        <begin position="330"/>
        <end position="352"/>
    </location>
</feature>
<dbReference type="STRING" id="90262.A0A1X2IDA3"/>
<evidence type="ECO:0000256" key="11">
    <source>
        <dbReference type="SAM" id="Phobius"/>
    </source>
</evidence>
<dbReference type="InterPro" id="IPR023299">
    <property type="entry name" value="ATPase_P-typ_cyto_dom_N"/>
</dbReference>
<name>A0A1X2IDA3_9FUNG</name>
<dbReference type="GO" id="GO:0098662">
    <property type="term" value="P:inorganic cation transmembrane transport"/>
    <property type="evidence" value="ECO:0007669"/>
    <property type="project" value="UniProtKB-ARBA"/>
</dbReference>
<dbReference type="PROSITE" id="PS00154">
    <property type="entry name" value="ATPASE_E1_E2"/>
    <property type="match status" value="1"/>
</dbReference>
<evidence type="ECO:0000256" key="9">
    <source>
        <dbReference type="ARBA" id="ARBA00023136"/>
    </source>
</evidence>
<dbReference type="GO" id="GO:0019829">
    <property type="term" value="F:ATPase-coupled monoatomic cation transmembrane transporter activity"/>
    <property type="evidence" value="ECO:0007669"/>
    <property type="project" value="UniProtKB-ARBA"/>
</dbReference>
<dbReference type="SUPFAM" id="SSF81653">
    <property type="entry name" value="Calcium ATPase, transduction domain A"/>
    <property type="match status" value="1"/>
</dbReference>
<dbReference type="Pfam" id="PF00689">
    <property type="entry name" value="Cation_ATPase_C"/>
    <property type="match status" value="1"/>
</dbReference>
<feature type="transmembrane region" description="Helical" evidence="11">
    <location>
        <begin position="1047"/>
        <end position="1067"/>
    </location>
</feature>
<dbReference type="SFLD" id="SFLDG00002">
    <property type="entry name" value="C1.7:_P-type_atpase_like"/>
    <property type="match status" value="1"/>
</dbReference>
<evidence type="ECO:0000256" key="6">
    <source>
        <dbReference type="ARBA" id="ARBA00022840"/>
    </source>
</evidence>
<organism evidence="13 14">
    <name type="scientific">Absidia repens</name>
    <dbReference type="NCBI Taxonomy" id="90262"/>
    <lineage>
        <taxon>Eukaryota</taxon>
        <taxon>Fungi</taxon>
        <taxon>Fungi incertae sedis</taxon>
        <taxon>Mucoromycota</taxon>
        <taxon>Mucoromycotina</taxon>
        <taxon>Mucoromycetes</taxon>
        <taxon>Mucorales</taxon>
        <taxon>Cunninghamellaceae</taxon>
        <taxon>Absidia</taxon>
    </lineage>
</organism>
<keyword evidence="6" id="KW-0067">ATP-binding</keyword>
<feature type="transmembrane region" description="Helical" evidence="11">
    <location>
        <begin position="168"/>
        <end position="187"/>
    </location>
</feature>
<feature type="transmembrane region" description="Helical" evidence="11">
    <location>
        <begin position="972"/>
        <end position="993"/>
    </location>
</feature>
<keyword evidence="9 11" id="KW-0472">Membrane</keyword>
<evidence type="ECO:0000256" key="1">
    <source>
        <dbReference type="ARBA" id="ARBA00004651"/>
    </source>
</evidence>
<protein>
    <submittedName>
        <fullName evidence="13">Potassium/sodium efflux P-type ATPase</fullName>
    </submittedName>
</protein>
<keyword evidence="2" id="KW-1003">Cell membrane</keyword>
<keyword evidence="4" id="KW-0479">Metal-binding</keyword>
<sequence length="1078" mass="118224">MNNQDQNQTTIQFDELPAEGYRQKYNNNNEKVTQKPLTRSSTGQSSGSFDTKSVRSVVMKRMNLVKKFKKSNKKLNNAMDEQEDRVEGPPYHAMDLDTVADLLKTDLEDGLSDQDIEQRRSEYGYNEMEGEGGVNPVKLLLKQFLNVMVLILLIAMVVSFVFKDWIEGGVICAIMFLNAGVGFAQEFKAEKTMDSLRQMASPTSMVVRDGHQKTIGTRELVPGDIIILKSGDVVGADCRIVESFNMDIDEALLTGESLPVNKVAEKIDGEEIPLGDRVNMTYSSTVLTKGRGKALVTAVGMKTEIGRIAKRLLDSGDNQKTPLQKSLDRMALALLAVAILSVIIVFACARFHVNDDVILYAISTAISVIPEGLVAVVTLTQAFGVHSMAKRKALVRRLAALELLGAVTNICSDKTGTLTQSKMVLTRLWRPDTGFYSISGLGFNIDGEMTSETNDKVVDASAMSTGLKTLTTTAALCNMSEIRKDKKTGEWNGIGDPTEVALQVFAYKMHMGKPSLTKPNKEHHHQLGSDGSENGNQSSDGTVDAPSSTYGKSKGDDDSLWQLVAEYPFDSTIKRMSVLTKSPEGNYIGYLKGATERVLQCCVGYYTDNGDIKSANPQELEELVLPQVDELASGGLRVLSLAMRKVKADGTVSSDTFTREDIEQEMIFLGLVGIYDPPREESKDAVESCHKAGITVHMLTGDHIATATAIARQVKIIPADYGLKKKDGDSTGSDVELVMSAQKFDKLSEDEIDRLAELPLVIARCSPDTKVKMIEALHRRKKIAAMTGDGVNDSPSLKESDIGIAMGMAGSDVAKQAADIVLVDDNFSTIVSAIQEGRRVFANISRFVVHMVSANVSEVTPLLIGLAFRDTQDNLVFPMSPIQILFNNILTSSPPAMSLGLEPIHGDQMTTPPRTSKQSLFCIANLMDILFYGFMIGLICLCNFIVVIWGMGNGYASLGDDCNKVYSDECATVFQARGALFATLTVLNLLHGFTCRDLIHSTWSIKAMRASQNWYLYASFVFGFVLLIVVLYVPVLNTDVFKHSGITWEWGMTAASVIAYIALAELWKALKRKFYYKM</sequence>
<dbReference type="SUPFAM" id="SSF81660">
    <property type="entry name" value="Metal cation-transporting ATPase, ATP-binding domain N"/>
    <property type="match status" value="1"/>
</dbReference>
<feature type="transmembrane region" description="Helical" evidence="11">
    <location>
        <begin position="1014"/>
        <end position="1035"/>
    </location>
</feature>
<dbReference type="InterPro" id="IPR008250">
    <property type="entry name" value="ATPase_P-typ_transduc_dom_A_sf"/>
</dbReference>
<proteinExistence type="predicted"/>
<comment type="caution">
    <text evidence="13">The sequence shown here is derived from an EMBL/GenBank/DDBJ whole genome shotgun (WGS) entry which is preliminary data.</text>
</comment>
<evidence type="ECO:0000256" key="5">
    <source>
        <dbReference type="ARBA" id="ARBA00022741"/>
    </source>
</evidence>
<dbReference type="GO" id="GO:0046873">
    <property type="term" value="F:metal ion transmembrane transporter activity"/>
    <property type="evidence" value="ECO:0007669"/>
    <property type="project" value="UniProtKB-ARBA"/>
</dbReference>
<dbReference type="FunFam" id="2.70.150.10:FF:000016">
    <property type="entry name" value="Calcium-transporting P-type ATPase putative"/>
    <property type="match status" value="1"/>
</dbReference>
<dbReference type="EMBL" id="MCGE01000014">
    <property type="protein sequence ID" value="ORZ14496.1"/>
    <property type="molecule type" value="Genomic_DNA"/>
</dbReference>
<feature type="region of interest" description="Disordered" evidence="10">
    <location>
        <begin position="513"/>
        <end position="556"/>
    </location>
</feature>
<dbReference type="GO" id="GO:0005886">
    <property type="term" value="C:plasma membrane"/>
    <property type="evidence" value="ECO:0007669"/>
    <property type="project" value="UniProtKB-SubCell"/>
</dbReference>
<dbReference type="Gene3D" id="1.20.1110.10">
    <property type="entry name" value="Calcium-transporting ATPase, transmembrane domain"/>
    <property type="match status" value="1"/>
</dbReference>
<dbReference type="SFLD" id="SFLDF00027">
    <property type="entry name" value="p-type_atpase"/>
    <property type="match status" value="1"/>
</dbReference>
<dbReference type="Gene3D" id="3.40.50.1000">
    <property type="entry name" value="HAD superfamily/HAD-like"/>
    <property type="match status" value="1"/>
</dbReference>
<feature type="transmembrane region" description="Helical" evidence="11">
    <location>
        <begin position="929"/>
        <end position="952"/>
    </location>
</feature>
<dbReference type="Gene3D" id="3.40.1110.10">
    <property type="entry name" value="Calcium-transporting ATPase, cytoplasmic domain N"/>
    <property type="match status" value="1"/>
</dbReference>
<dbReference type="Pfam" id="PF13246">
    <property type="entry name" value="Cation_ATPase"/>
    <property type="match status" value="1"/>
</dbReference>
<feature type="transmembrane region" description="Helical" evidence="11">
    <location>
        <begin position="358"/>
        <end position="383"/>
    </location>
</feature>
<dbReference type="GO" id="GO:0046872">
    <property type="term" value="F:metal ion binding"/>
    <property type="evidence" value="ECO:0007669"/>
    <property type="project" value="UniProtKB-KW"/>
</dbReference>
<keyword evidence="7" id="KW-1278">Translocase</keyword>
<dbReference type="InterPro" id="IPR044492">
    <property type="entry name" value="P_typ_ATPase_HD_dom"/>
</dbReference>
<dbReference type="PRINTS" id="PR00119">
    <property type="entry name" value="CATATPASE"/>
</dbReference>
<dbReference type="GO" id="GO:0005524">
    <property type="term" value="F:ATP binding"/>
    <property type="evidence" value="ECO:0007669"/>
    <property type="project" value="UniProtKB-KW"/>
</dbReference>
<dbReference type="SFLD" id="SFLDS00003">
    <property type="entry name" value="Haloacid_Dehalogenase"/>
    <property type="match status" value="1"/>
</dbReference>
<evidence type="ECO:0000256" key="3">
    <source>
        <dbReference type="ARBA" id="ARBA00022692"/>
    </source>
</evidence>
<dbReference type="FunFam" id="3.40.50.1000:FF:000001">
    <property type="entry name" value="Phospholipid-transporting ATPase IC"/>
    <property type="match status" value="1"/>
</dbReference>
<dbReference type="InterPro" id="IPR004014">
    <property type="entry name" value="ATPase_P-typ_cation-transptr_N"/>
</dbReference>
<dbReference type="GO" id="GO:0015662">
    <property type="term" value="F:P-type ion transporter activity"/>
    <property type="evidence" value="ECO:0007669"/>
    <property type="project" value="UniProtKB-ARBA"/>
</dbReference>
<comment type="subcellular location">
    <subcellularLocation>
        <location evidence="1">Cell membrane</location>
        <topology evidence="1">Multi-pass membrane protein</topology>
    </subcellularLocation>
</comment>
<feature type="compositionally biased region" description="Polar residues" evidence="10">
    <location>
        <begin position="24"/>
        <end position="51"/>
    </location>
</feature>
<keyword evidence="3 11" id="KW-0812">Transmembrane</keyword>
<dbReference type="OrthoDB" id="116380at2759"/>
<dbReference type="Gene3D" id="2.70.150.10">
    <property type="entry name" value="Calcium-transporting ATPase, cytoplasmic transduction domain A"/>
    <property type="match status" value="1"/>
</dbReference>
<reference evidence="13 14" key="1">
    <citation type="submission" date="2016-07" db="EMBL/GenBank/DDBJ databases">
        <title>Pervasive Adenine N6-methylation of Active Genes in Fungi.</title>
        <authorList>
            <consortium name="DOE Joint Genome Institute"/>
            <person name="Mondo S.J."/>
            <person name="Dannebaum R.O."/>
            <person name="Kuo R.C."/>
            <person name="Labutti K."/>
            <person name="Haridas S."/>
            <person name="Kuo A."/>
            <person name="Salamov A."/>
            <person name="Ahrendt S.R."/>
            <person name="Lipzen A."/>
            <person name="Sullivan W."/>
            <person name="Andreopoulos W.B."/>
            <person name="Clum A."/>
            <person name="Lindquist E."/>
            <person name="Daum C."/>
            <person name="Ramamoorthy G.K."/>
            <person name="Gryganskyi A."/>
            <person name="Culley D."/>
            <person name="Magnuson J.K."/>
            <person name="James T.Y."/>
            <person name="O'Malley M.A."/>
            <person name="Stajich J.E."/>
            <person name="Spatafora J.W."/>
            <person name="Visel A."/>
            <person name="Grigoriev I.V."/>
        </authorList>
    </citation>
    <scope>NUCLEOTIDE SEQUENCE [LARGE SCALE GENOMIC DNA]</scope>
    <source>
        <strain evidence="13 14">NRRL 1336</strain>
    </source>
</reference>
<evidence type="ECO:0000256" key="8">
    <source>
        <dbReference type="ARBA" id="ARBA00022989"/>
    </source>
</evidence>
<feature type="compositionally biased region" description="Polar residues" evidence="10">
    <location>
        <begin position="529"/>
        <end position="551"/>
    </location>
</feature>
<evidence type="ECO:0000313" key="14">
    <source>
        <dbReference type="Proteomes" id="UP000193560"/>
    </source>
</evidence>
<dbReference type="GO" id="GO:0016887">
    <property type="term" value="F:ATP hydrolysis activity"/>
    <property type="evidence" value="ECO:0007669"/>
    <property type="project" value="InterPro"/>
</dbReference>
<accession>A0A1X2IDA3</accession>
<dbReference type="Proteomes" id="UP000193560">
    <property type="component" value="Unassembled WGS sequence"/>
</dbReference>
<dbReference type="PANTHER" id="PTHR42861">
    <property type="entry name" value="CALCIUM-TRANSPORTING ATPASE"/>
    <property type="match status" value="1"/>
</dbReference>
<feature type="transmembrane region" description="Helical" evidence="11">
    <location>
        <begin position="144"/>
        <end position="162"/>
    </location>
</feature>
<feature type="compositionally biased region" description="Polar residues" evidence="10">
    <location>
        <begin position="1"/>
        <end position="12"/>
    </location>
</feature>
<dbReference type="InterPro" id="IPR023214">
    <property type="entry name" value="HAD_sf"/>
</dbReference>
<dbReference type="InterPro" id="IPR006068">
    <property type="entry name" value="ATPase_P-typ_cation-transptr_C"/>
</dbReference>
<feature type="region of interest" description="Disordered" evidence="10">
    <location>
        <begin position="1"/>
        <end position="52"/>
    </location>
</feature>
<keyword evidence="5" id="KW-0547">Nucleotide-binding</keyword>
<dbReference type="NCBIfam" id="TIGR01494">
    <property type="entry name" value="ATPase_P-type"/>
    <property type="match status" value="2"/>
</dbReference>
<evidence type="ECO:0000256" key="2">
    <source>
        <dbReference type="ARBA" id="ARBA00022475"/>
    </source>
</evidence>
<dbReference type="InterPro" id="IPR036412">
    <property type="entry name" value="HAD-like_sf"/>
</dbReference>